<dbReference type="InterPro" id="IPR000835">
    <property type="entry name" value="HTH_MarR-typ"/>
</dbReference>
<dbReference type="PANTHER" id="PTHR33164:SF106">
    <property type="entry name" value="TRANSCRIPTIONAL REGULATORY PROTEIN"/>
    <property type="match status" value="1"/>
</dbReference>
<dbReference type="GO" id="GO:0003700">
    <property type="term" value="F:DNA-binding transcription factor activity"/>
    <property type="evidence" value="ECO:0007669"/>
    <property type="project" value="InterPro"/>
</dbReference>
<protein>
    <submittedName>
        <fullName evidence="2">MarR family transcriptional regulator</fullName>
    </submittedName>
</protein>
<dbReference type="InterPro" id="IPR039422">
    <property type="entry name" value="MarR/SlyA-like"/>
</dbReference>
<dbReference type="EMBL" id="SMKO01000030">
    <property type="protein sequence ID" value="TDD06807.1"/>
    <property type="molecule type" value="Genomic_DNA"/>
</dbReference>
<dbReference type="CDD" id="cd00090">
    <property type="entry name" value="HTH_ARSR"/>
    <property type="match status" value="1"/>
</dbReference>
<dbReference type="RefSeq" id="WP_132595698.1">
    <property type="nucleotide sequence ID" value="NZ_SMKO01000030.1"/>
</dbReference>
<keyword evidence="3" id="KW-1185">Reference proteome</keyword>
<dbReference type="SUPFAM" id="SSF46785">
    <property type="entry name" value="Winged helix' DNA-binding domain"/>
    <property type="match status" value="1"/>
</dbReference>
<dbReference type="PANTHER" id="PTHR33164">
    <property type="entry name" value="TRANSCRIPTIONAL REGULATOR, MARR FAMILY"/>
    <property type="match status" value="1"/>
</dbReference>
<name>A0A4R4VRR4_9ACTN</name>
<organism evidence="2 3">
    <name type="scientific">Nonomuraea deserti</name>
    <dbReference type="NCBI Taxonomy" id="1848322"/>
    <lineage>
        <taxon>Bacteria</taxon>
        <taxon>Bacillati</taxon>
        <taxon>Actinomycetota</taxon>
        <taxon>Actinomycetes</taxon>
        <taxon>Streptosporangiales</taxon>
        <taxon>Streptosporangiaceae</taxon>
        <taxon>Nonomuraea</taxon>
    </lineage>
</organism>
<dbReference type="Proteomes" id="UP000295258">
    <property type="component" value="Unassembled WGS sequence"/>
</dbReference>
<dbReference type="InterPro" id="IPR036390">
    <property type="entry name" value="WH_DNA-bd_sf"/>
</dbReference>
<sequence length="147" mass="16512">MNELVQELLTCQQRMAARSLRYNESIAHKLGVTPTDVKGLGLLVQRPHTPRELADELDLTASAVTAVVDRLENAGFARRERSSTDRRQVIVHAVVEQAQRAVALHISLYERLAEVVSSYDEKQISTLLDYIEQCTRILADEADRLAT</sequence>
<proteinExistence type="predicted"/>
<dbReference type="AlphaFoldDB" id="A0A4R4VRR4"/>
<evidence type="ECO:0000313" key="3">
    <source>
        <dbReference type="Proteomes" id="UP000295258"/>
    </source>
</evidence>
<dbReference type="PROSITE" id="PS50995">
    <property type="entry name" value="HTH_MARR_2"/>
    <property type="match status" value="1"/>
</dbReference>
<dbReference type="SMART" id="SM00347">
    <property type="entry name" value="HTH_MARR"/>
    <property type="match status" value="1"/>
</dbReference>
<accession>A0A4R4VRR4</accession>
<dbReference type="InterPro" id="IPR011991">
    <property type="entry name" value="ArsR-like_HTH"/>
</dbReference>
<evidence type="ECO:0000313" key="2">
    <source>
        <dbReference type="EMBL" id="TDD06807.1"/>
    </source>
</evidence>
<evidence type="ECO:0000259" key="1">
    <source>
        <dbReference type="PROSITE" id="PS50995"/>
    </source>
</evidence>
<dbReference type="Pfam" id="PF12802">
    <property type="entry name" value="MarR_2"/>
    <property type="match status" value="1"/>
</dbReference>
<reference evidence="2 3" key="1">
    <citation type="submission" date="2019-03" db="EMBL/GenBank/DDBJ databases">
        <title>Draft genome sequences of novel Actinobacteria.</title>
        <authorList>
            <person name="Sahin N."/>
            <person name="Ay H."/>
            <person name="Saygin H."/>
        </authorList>
    </citation>
    <scope>NUCLEOTIDE SEQUENCE [LARGE SCALE GENOMIC DNA]</scope>
    <source>
        <strain evidence="2 3">KC310</strain>
    </source>
</reference>
<feature type="domain" description="HTH marR-type" evidence="1">
    <location>
        <begin position="1"/>
        <end position="136"/>
    </location>
</feature>
<dbReference type="GO" id="GO:0006950">
    <property type="term" value="P:response to stress"/>
    <property type="evidence" value="ECO:0007669"/>
    <property type="project" value="TreeGrafter"/>
</dbReference>
<dbReference type="Gene3D" id="1.10.10.10">
    <property type="entry name" value="Winged helix-like DNA-binding domain superfamily/Winged helix DNA-binding domain"/>
    <property type="match status" value="1"/>
</dbReference>
<comment type="caution">
    <text evidence="2">The sequence shown here is derived from an EMBL/GenBank/DDBJ whole genome shotgun (WGS) entry which is preliminary data.</text>
</comment>
<dbReference type="InterPro" id="IPR036388">
    <property type="entry name" value="WH-like_DNA-bd_sf"/>
</dbReference>
<gene>
    <name evidence="2" type="ORF">E1292_14720</name>
</gene>